<evidence type="ECO:0000313" key="2">
    <source>
        <dbReference type="Proteomes" id="UP000183940"/>
    </source>
</evidence>
<proteinExistence type="predicted"/>
<comment type="caution">
    <text evidence="1">The sequence shown here is derived from an EMBL/GenBank/DDBJ whole genome shotgun (WGS) entry which is preliminary data.</text>
</comment>
<reference evidence="1" key="1">
    <citation type="submission" date="2016-10" db="EMBL/GenBank/DDBJ databases">
        <title>CRISPR-Cas defence system in Roseofilum reptotaenium: evidence of a bacteriophage-cyanobacterium arms race in the coral black band disease.</title>
        <authorList>
            <person name="Buerger P."/>
            <person name="Wood-Charlson E.M."/>
            <person name="Weynberg K.D."/>
            <person name="Willis B."/>
            <person name="Van Oppen M.J."/>
        </authorList>
    </citation>
    <scope>NUCLEOTIDE SEQUENCE [LARGE SCALE GENOMIC DNA]</scope>
    <source>
        <strain evidence="1">AO1-A</strain>
    </source>
</reference>
<organism evidence="1 2">
    <name type="scientific">Roseofilum reptotaenium AO1-A</name>
    <dbReference type="NCBI Taxonomy" id="1925591"/>
    <lineage>
        <taxon>Bacteria</taxon>
        <taxon>Bacillati</taxon>
        <taxon>Cyanobacteriota</taxon>
        <taxon>Cyanophyceae</taxon>
        <taxon>Desertifilales</taxon>
        <taxon>Desertifilaceae</taxon>
        <taxon>Roseofilum</taxon>
    </lineage>
</organism>
<sequence>MRKIRKIWNNLNLPPQIPETRFLAYLFVGVLNLGRNPVYSHGLGYTRCGATYPNRILANFTLSGIPTRKKRRVCTNYTTLKSKRDPIQL</sequence>
<protein>
    <submittedName>
        <fullName evidence="1">Uncharacterized protein</fullName>
    </submittedName>
</protein>
<dbReference type="EMBL" id="MLAW01000009">
    <property type="protein sequence ID" value="OJJ26198.1"/>
    <property type="molecule type" value="Genomic_DNA"/>
</dbReference>
<dbReference type="AlphaFoldDB" id="A0A1L9QU52"/>
<accession>A0A1L9QU52</accession>
<keyword evidence="2" id="KW-1185">Reference proteome</keyword>
<name>A0A1L9QU52_9CYAN</name>
<gene>
    <name evidence="1" type="ORF">BI308_07280</name>
</gene>
<evidence type="ECO:0000313" key="1">
    <source>
        <dbReference type="EMBL" id="OJJ26198.1"/>
    </source>
</evidence>
<dbReference type="Proteomes" id="UP000183940">
    <property type="component" value="Unassembled WGS sequence"/>
</dbReference>